<dbReference type="InterPro" id="IPR004387">
    <property type="entry name" value="Pept_M50_Zn"/>
</dbReference>
<keyword evidence="4 13" id="KW-0645">Protease</keyword>
<name>A0A0G1CDC1_9BACT</name>
<evidence type="ECO:0000313" key="14">
    <source>
        <dbReference type="Proteomes" id="UP000034704"/>
    </source>
</evidence>
<dbReference type="CDD" id="cd06163">
    <property type="entry name" value="S2P-M50_PDZ_RseP-like"/>
    <property type="match status" value="1"/>
</dbReference>
<feature type="transmembrane region" description="Helical" evidence="11">
    <location>
        <begin position="76"/>
        <end position="97"/>
    </location>
</feature>
<feature type="transmembrane region" description="Helical" evidence="11">
    <location>
        <begin position="319"/>
        <end position="340"/>
    </location>
</feature>
<dbReference type="GO" id="GO:0004222">
    <property type="term" value="F:metalloendopeptidase activity"/>
    <property type="evidence" value="ECO:0007669"/>
    <property type="project" value="InterPro"/>
</dbReference>
<evidence type="ECO:0000313" key="13">
    <source>
        <dbReference type="EMBL" id="KKS47618.1"/>
    </source>
</evidence>
<feature type="transmembrane region" description="Helical" evidence="11">
    <location>
        <begin position="218"/>
        <end position="241"/>
    </location>
</feature>
<comment type="similarity">
    <text evidence="3">Belongs to the peptidase M50B family.</text>
</comment>
<keyword evidence="10 11" id="KW-0472">Membrane</keyword>
<evidence type="ECO:0000256" key="11">
    <source>
        <dbReference type="SAM" id="Phobius"/>
    </source>
</evidence>
<feature type="transmembrane region" description="Helical" evidence="11">
    <location>
        <begin position="253"/>
        <end position="276"/>
    </location>
</feature>
<comment type="cofactor">
    <cofactor evidence="1">
        <name>Zn(2+)</name>
        <dbReference type="ChEBI" id="CHEBI:29105"/>
    </cofactor>
</comment>
<accession>A0A0G1CDC1</accession>
<dbReference type="PANTHER" id="PTHR42837:SF2">
    <property type="entry name" value="MEMBRANE METALLOPROTEASE ARASP2, CHLOROPLASTIC-RELATED"/>
    <property type="match status" value="1"/>
</dbReference>
<evidence type="ECO:0000256" key="1">
    <source>
        <dbReference type="ARBA" id="ARBA00001947"/>
    </source>
</evidence>
<feature type="transmembrane region" description="Helical" evidence="11">
    <location>
        <begin position="282"/>
        <end position="307"/>
    </location>
</feature>
<dbReference type="Gene3D" id="2.30.42.10">
    <property type="match status" value="1"/>
</dbReference>
<dbReference type="AlphaFoldDB" id="A0A0G1CDC1"/>
<feature type="domain" description="PDZ" evidence="12">
    <location>
        <begin position="102"/>
        <end position="157"/>
    </location>
</feature>
<evidence type="ECO:0000256" key="2">
    <source>
        <dbReference type="ARBA" id="ARBA00004141"/>
    </source>
</evidence>
<sequence>MHELGHFIAAKRAGVRVDEFGLGFPPRLFQKKIGETVYSINAFPIGGFVKIFGEDPNEESLRGIDSPRSLSHKKRYVQAWIISAGVVFNLLFAWLLISLGFMVGLPHSVDDTKYGARVQNPGLTITQVLPSSPAQEAGLKGGDIIVNIDSGSDSITNPGIDATQEFISTHNDINITYLRGAEAKTIALQSEEGIVDGRRAIGISMDITGILKLPIHEAFFAGLFTTSEMTYAMAIGIFDFLKNIFIGQADFQDVAGPVGIVGIVSDAGALGFIHLISLTAVISINLAIINLLPFPALDGGRLFFLLIEAIKRSPIKPEVANIANGIGFIVLIAVMVAVTFHDIAKLI</sequence>
<evidence type="ECO:0000256" key="9">
    <source>
        <dbReference type="ARBA" id="ARBA00023049"/>
    </source>
</evidence>
<evidence type="ECO:0000256" key="7">
    <source>
        <dbReference type="ARBA" id="ARBA00022833"/>
    </source>
</evidence>
<keyword evidence="9 13" id="KW-0482">Metalloprotease</keyword>
<dbReference type="Pfam" id="PF02163">
    <property type="entry name" value="Peptidase_M50"/>
    <property type="match status" value="1"/>
</dbReference>
<keyword evidence="6" id="KW-0378">Hydrolase</keyword>
<dbReference type="InterPro" id="IPR001478">
    <property type="entry name" value="PDZ"/>
</dbReference>
<evidence type="ECO:0000256" key="8">
    <source>
        <dbReference type="ARBA" id="ARBA00022989"/>
    </source>
</evidence>
<evidence type="ECO:0000256" key="3">
    <source>
        <dbReference type="ARBA" id="ARBA00007931"/>
    </source>
</evidence>
<dbReference type="Proteomes" id="UP000034704">
    <property type="component" value="Unassembled WGS sequence"/>
</dbReference>
<dbReference type="InterPro" id="IPR036034">
    <property type="entry name" value="PDZ_sf"/>
</dbReference>
<protein>
    <submittedName>
        <fullName evidence="13">Membrane-associated zinc metalloprotease</fullName>
    </submittedName>
</protein>
<dbReference type="PANTHER" id="PTHR42837">
    <property type="entry name" value="REGULATOR OF SIGMA-E PROTEASE RSEP"/>
    <property type="match status" value="1"/>
</dbReference>
<keyword evidence="5 11" id="KW-0812">Transmembrane</keyword>
<comment type="caution">
    <text evidence="13">The sequence shown here is derived from an EMBL/GenBank/DDBJ whole genome shotgun (WGS) entry which is preliminary data.</text>
</comment>
<keyword evidence="7" id="KW-0862">Zinc</keyword>
<dbReference type="InterPro" id="IPR008915">
    <property type="entry name" value="Peptidase_M50"/>
</dbReference>
<proteinExistence type="inferred from homology"/>
<evidence type="ECO:0000256" key="5">
    <source>
        <dbReference type="ARBA" id="ARBA00022692"/>
    </source>
</evidence>
<dbReference type="SUPFAM" id="SSF50156">
    <property type="entry name" value="PDZ domain-like"/>
    <property type="match status" value="1"/>
</dbReference>
<dbReference type="GO" id="GO:0016020">
    <property type="term" value="C:membrane"/>
    <property type="evidence" value="ECO:0007669"/>
    <property type="project" value="UniProtKB-SubCell"/>
</dbReference>
<evidence type="ECO:0000256" key="10">
    <source>
        <dbReference type="ARBA" id="ARBA00023136"/>
    </source>
</evidence>
<keyword evidence="8 11" id="KW-1133">Transmembrane helix</keyword>
<organism evidence="13 14">
    <name type="scientific">Candidatus Nomurabacteria bacterium GW2011_GWC2_42_20</name>
    <dbReference type="NCBI Taxonomy" id="1618756"/>
    <lineage>
        <taxon>Bacteria</taxon>
        <taxon>Candidatus Nomuraibacteriota</taxon>
    </lineage>
</organism>
<evidence type="ECO:0000256" key="4">
    <source>
        <dbReference type="ARBA" id="ARBA00022670"/>
    </source>
</evidence>
<dbReference type="EMBL" id="LCDG01000006">
    <property type="protein sequence ID" value="KKS47618.1"/>
    <property type="molecule type" value="Genomic_DNA"/>
</dbReference>
<reference evidence="13 14" key="1">
    <citation type="journal article" date="2015" name="Nature">
        <title>rRNA introns, odd ribosomes, and small enigmatic genomes across a large radiation of phyla.</title>
        <authorList>
            <person name="Brown C.T."/>
            <person name="Hug L.A."/>
            <person name="Thomas B.C."/>
            <person name="Sharon I."/>
            <person name="Castelle C.J."/>
            <person name="Singh A."/>
            <person name="Wilkins M.J."/>
            <person name="Williams K.H."/>
            <person name="Banfield J.F."/>
        </authorList>
    </citation>
    <scope>NUCLEOTIDE SEQUENCE [LARGE SCALE GENOMIC DNA]</scope>
</reference>
<evidence type="ECO:0000259" key="12">
    <source>
        <dbReference type="PROSITE" id="PS50106"/>
    </source>
</evidence>
<dbReference type="GO" id="GO:0006508">
    <property type="term" value="P:proteolysis"/>
    <property type="evidence" value="ECO:0007669"/>
    <property type="project" value="UniProtKB-KW"/>
</dbReference>
<gene>
    <name evidence="13" type="ORF">UV12_C0006G0042</name>
</gene>
<evidence type="ECO:0000256" key="6">
    <source>
        <dbReference type="ARBA" id="ARBA00022801"/>
    </source>
</evidence>
<comment type="subcellular location">
    <subcellularLocation>
        <location evidence="2">Membrane</location>
        <topology evidence="2">Multi-pass membrane protein</topology>
    </subcellularLocation>
</comment>
<dbReference type="STRING" id="1618756.UV12_C0006G0042"/>
<dbReference type="PROSITE" id="PS50106">
    <property type="entry name" value="PDZ"/>
    <property type="match status" value="1"/>
</dbReference>